<dbReference type="Pfam" id="PF12762">
    <property type="entry name" value="DDE_Tnp_IS1595"/>
    <property type="match status" value="1"/>
</dbReference>
<dbReference type="InterPro" id="IPR024445">
    <property type="entry name" value="Tnp_ISXO2-like"/>
</dbReference>
<evidence type="ECO:0000313" key="3">
    <source>
        <dbReference type="EMBL" id="GAH08529.1"/>
    </source>
</evidence>
<sequence>MLKQIRTAMSNIEHGKTFEAIIEIDETYIGGKPRKKNRKDDDNEHLKRGRGTKKNPVIGIVDREKKKVYARVSLPNKKGKKLSGNQILGILNEVCKKKATIITDEFSGYNILRKTKHVHLRVDHTREFVRDFIHP</sequence>
<gene>
    <name evidence="3" type="ORF">S01H4_59451</name>
</gene>
<evidence type="ECO:0000256" key="1">
    <source>
        <dbReference type="SAM" id="MobiDB-lite"/>
    </source>
</evidence>
<protein>
    <recommendedName>
        <fullName evidence="2">ISXO2-like transposase domain-containing protein</fullName>
    </recommendedName>
</protein>
<evidence type="ECO:0000259" key="2">
    <source>
        <dbReference type="SMART" id="SM01126"/>
    </source>
</evidence>
<name>X1DU98_9ZZZZ</name>
<dbReference type="SMART" id="SM01126">
    <property type="entry name" value="DDE_Tnp_IS1595"/>
    <property type="match status" value="1"/>
</dbReference>
<dbReference type="AlphaFoldDB" id="X1DU98"/>
<reference evidence="3" key="1">
    <citation type="journal article" date="2014" name="Front. Microbiol.">
        <title>High frequency of phylogenetically diverse reductive dehalogenase-homologous genes in deep subseafloor sedimentary metagenomes.</title>
        <authorList>
            <person name="Kawai M."/>
            <person name="Futagami T."/>
            <person name="Toyoda A."/>
            <person name="Takaki Y."/>
            <person name="Nishi S."/>
            <person name="Hori S."/>
            <person name="Arai W."/>
            <person name="Tsubouchi T."/>
            <person name="Morono Y."/>
            <person name="Uchiyama I."/>
            <person name="Ito T."/>
            <person name="Fujiyama A."/>
            <person name="Inagaki F."/>
            <person name="Takami H."/>
        </authorList>
    </citation>
    <scope>NUCLEOTIDE SEQUENCE</scope>
    <source>
        <strain evidence="3">Expedition CK06-06</strain>
    </source>
</reference>
<feature type="domain" description="ISXO2-like transposase" evidence="2">
    <location>
        <begin position="17"/>
        <end position="134"/>
    </location>
</feature>
<dbReference type="NCBIfam" id="NF033547">
    <property type="entry name" value="transpos_IS1595"/>
    <property type="match status" value="1"/>
</dbReference>
<organism evidence="3">
    <name type="scientific">marine sediment metagenome</name>
    <dbReference type="NCBI Taxonomy" id="412755"/>
    <lineage>
        <taxon>unclassified sequences</taxon>
        <taxon>metagenomes</taxon>
        <taxon>ecological metagenomes</taxon>
    </lineage>
</organism>
<feature type="non-terminal residue" evidence="3">
    <location>
        <position position="135"/>
    </location>
</feature>
<dbReference type="EMBL" id="BART01034867">
    <property type="protein sequence ID" value="GAH08529.1"/>
    <property type="molecule type" value="Genomic_DNA"/>
</dbReference>
<feature type="region of interest" description="Disordered" evidence="1">
    <location>
        <begin position="32"/>
        <end position="54"/>
    </location>
</feature>
<proteinExistence type="predicted"/>
<accession>X1DU98</accession>
<comment type="caution">
    <text evidence="3">The sequence shown here is derived from an EMBL/GenBank/DDBJ whole genome shotgun (WGS) entry which is preliminary data.</text>
</comment>